<keyword evidence="3" id="KW-1185">Reference proteome</keyword>
<name>A0A9N7THD4_PLEPL</name>
<protein>
    <submittedName>
        <fullName evidence="2">Uncharacterized protein</fullName>
    </submittedName>
</protein>
<feature type="compositionally biased region" description="Basic and acidic residues" evidence="1">
    <location>
        <begin position="1"/>
        <end position="10"/>
    </location>
</feature>
<feature type="region of interest" description="Disordered" evidence="1">
    <location>
        <begin position="1"/>
        <end position="21"/>
    </location>
</feature>
<gene>
    <name evidence="2" type="ORF">PLEPLA_LOCUS822</name>
</gene>
<comment type="caution">
    <text evidence="2">The sequence shown here is derived from an EMBL/GenBank/DDBJ whole genome shotgun (WGS) entry which is preliminary data.</text>
</comment>
<dbReference type="EMBL" id="CADEAL010000038">
    <property type="protein sequence ID" value="CAB1413122.1"/>
    <property type="molecule type" value="Genomic_DNA"/>
</dbReference>
<evidence type="ECO:0000313" key="2">
    <source>
        <dbReference type="EMBL" id="CAB1413122.1"/>
    </source>
</evidence>
<reference evidence="2" key="1">
    <citation type="submission" date="2020-03" db="EMBL/GenBank/DDBJ databases">
        <authorList>
            <person name="Weist P."/>
        </authorList>
    </citation>
    <scope>NUCLEOTIDE SEQUENCE</scope>
</reference>
<proteinExistence type="predicted"/>
<dbReference type="Proteomes" id="UP001153269">
    <property type="component" value="Unassembled WGS sequence"/>
</dbReference>
<accession>A0A9N7THD4</accession>
<evidence type="ECO:0000313" key="3">
    <source>
        <dbReference type="Proteomes" id="UP001153269"/>
    </source>
</evidence>
<dbReference type="AlphaFoldDB" id="A0A9N7THD4"/>
<sequence>MAAPEADHAGHPLHPQLKSEVSGRPRSFQQAKCVDWSLLLLVHPHVRHGREQRGELCCPPPHRPRDTAYPPHNGLPRSLSLPISPTCCHCLSLRVSLSLRLGVFQSLPVSLVSGADSPADRLHQVFIQPNSSSSANCHTDPNHSDITVLFSVQIEM</sequence>
<evidence type="ECO:0000256" key="1">
    <source>
        <dbReference type="SAM" id="MobiDB-lite"/>
    </source>
</evidence>
<organism evidence="2 3">
    <name type="scientific">Pleuronectes platessa</name>
    <name type="common">European plaice</name>
    <dbReference type="NCBI Taxonomy" id="8262"/>
    <lineage>
        <taxon>Eukaryota</taxon>
        <taxon>Metazoa</taxon>
        <taxon>Chordata</taxon>
        <taxon>Craniata</taxon>
        <taxon>Vertebrata</taxon>
        <taxon>Euteleostomi</taxon>
        <taxon>Actinopterygii</taxon>
        <taxon>Neopterygii</taxon>
        <taxon>Teleostei</taxon>
        <taxon>Neoteleostei</taxon>
        <taxon>Acanthomorphata</taxon>
        <taxon>Carangaria</taxon>
        <taxon>Pleuronectiformes</taxon>
        <taxon>Pleuronectoidei</taxon>
        <taxon>Pleuronectidae</taxon>
        <taxon>Pleuronectes</taxon>
    </lineage>
</organism>